<reference evidence="1" key="1">
    <citation type="submission" date="2023-06" db="EMBL/GenBank/DDBJ databases">
        <authorList>
            <person name="Kurt Z."/>
        </authorList>
    </citation>
    <scope>NUCLEOTIDE SEQUENCE</scope>
</reference>
<dbReference type="Proteomes" id="UP001642409">
    <property type="component" value="Unassembled WGS sequence"/>
</dbReference>
<name>A0AA86P5W3_9EUKA</name>
<dbReference type="AlphaFoldDB" id="A0AA86P5W3"/>
<gene>
    <name evidence="2" type="ORF">HINF_LOCUS11949</name>
    <name evidence="1" type="ORF">HINF_LOCUS19986</name>
    <name evidence="3" type="ORF">HINF_LOCUS79014</name>
</gene>
<evidence type="ECO:0000313" key="2">
    <source>
        <dbReference type="EMBL" id="CAL5991125.1"/>
    </source>
</evidence>
<protein>
    <submittedName>
        <fullName evidence="1">Uncharacterized protein</fullName>
    </submittedName>
</protein>
<keyword evidence="4" id="KW-1185">Reference proteome</keyword>
<accession>A0AA86P5W3</accession>
<reference evidence="2 4" key="2">
    <citation type="submission" date="2024-07" db="EMBL/GenBank/DDBJ databases">
        <authorList>
            <person name="Akdeniz Z."/>
        </authorList>
    </citation>
    <scope>NUCLEOTIDE SEQUENCE [LARGE SCALE GENOMIC DNA]</scope>
</reference>
<proteinExistence type="predicted"/>
<sequence>MPVSISPIMNLFLRIIESQMYRQISYQKLVSSQHSSVICSNSILVNGNQIDFCEKQEQALTLNQTAVYSYASDRVVFHSLYTQRVKNVNFDLSFNFQPLPSFALFGLSKEIEIQSSSIQVRTAENMAQSALICFQCDLNATSSDFLFVSSGINVSGLMISSQSYFALAGCSVQFRLGGDFVGGLIAFSSVQSITIGNTNISGYVVQSRVVGYLISTLLEPVQIQANEVSVCVGSIEDVGEGGQLASVVGFILESCNICGKSWYFYGLCLESMDFSEIKDEVLVCRPSFVFGGSQCACQEGKILNNTMCVNLLNITSQLVERDVKSQVVEDKANKDITEIKQTLTTFGQSQISLETKVQQLQDLISSLSIKYDNLKASCYTKEEVDLKFKPLYCPIGSSFVGSKLLDDICKCPEHSVVINNICQCPANSFNVNGVCTCPQNSYITEHGCLCDIKTQSIINGVCTCPPGSTMASGACLCPGEMQLIDNKCQCLYGQVLVGEKCVCQVTGAIVLNGFCTCPSETTVSGGKCVCTAQGSLFKDGACTCADISYYYYNGKCQIIEVEEYCEDHCGNPMKLSLLQKLFKNNVKCRYIMKRKMSLIEFYIYQQYMTHNYISLYQYKCSK</sequence>
<organism evidence="1">
    <name type="scientific">Hexamita inflata</name>
    <dbReference type="NCBI Taxonomy" id="28002"/>
    <lineage>
        <taxon>Eukaryota</taxon>
        <taxon>Metamonada</taxon>
        <taxon>Diplomonadida</taxon>
        <taxon>Hexamitidae</taxon>
        <taxon>Hexamitinae</taxon>
        <taxon>Hexamita</taxon>
    </lineage>
</organism>
<comment type="caution">
    <text evidence="1">The sequence shown here is derived from an EMBL/GenBank/DDBJ whole genome shotgun (WGS) entry which is preliminary data.</text>
</comment>
<evidence type="ECO:0000313" key="3">
    <source>
        <dbReference type="EMBL" id="CAL6116325.1"/>
    </source>
</evidence>
<evidence type="ECO:0000313" key="4">
    <source>
        <dbReference type="Proteomes" id="UP001642409"/>
    </source>
</evidence>
<evidence type="ECO:0000313" key="1">
    <source>
        <dbReference type="EMBL" id="CAI9932341.1"/>
    </source>
</evidence>
<dbReference type="EMBL" id="CATOUU010000516">
    <property type="protein sequence ID" value="CAI9932341.1"/>
    <property type="molecule type" value="Genomic_DNA"/>
</dbReference>
<dbReference type="EMBL" id="CAXDID020000990">
    <property type="protein sequence ID" value="CAL6116325.1"/>
    <property type="molecule type" value="Genomic_DNA"/>
</dbReference>
<dbReference type="EMBL" id="CAXDID020000026">
    <property type="protein sequence ID" value="CAL5991125.1"/>
    <property type="molecule type" value="Genomic_DNA"/>
</dbReference>